<evidence type="ECO:0008006" key="4">
    <source>
        <dbReference type="Google" id="ProtNLM"/>
    </source>
</evidence>
<feature type="signal peptide" evidence="1">
    <location>
        <begin position="1"/>
        <end position="22"/>
    </location>
</feature>
<organism evidence="2 3">
    <name type="scientific">Pontibacter qinzhouensis</name>
    <dbReference type="NCBI Taxonomy" id="2603253"/>
    <lineage>
        <taxon>Bacteria</taxon>
        <taxon>Pseudomonadati</taxon>
        <taxon>Bacteroidota</taxon>
        <taxon>Cytophagia</taxon>
        <taxon>Cytophagales</taxon>
        <taxon>Hymenobacteraceae</taxon>
        <taxon>Pontibacter</taxon>
    </lineage>
</organism>
<protein>
    <recommendedName>
        <fullName evidence="4">WG repeat-containing protein</fullName>
    </recommendedName>
</protein>
<dbReference type="EMBL" id="VRTY01000002">
    <property type="protein sequence ID" value="TXK52615.1"/>
    <property type="molecule type" value="Genomic_DNA"/>
</dbReference>
<name>A0A5C8KB67_9BACT</name>
<gene>
    <name evidence="2" type="ORF">FVR03_00735</name>
</gene>
<reference evidence="2 3" key="1">
    <citation type="submission" date="2019-08" db="EMBL/GenBank/DDBJ databases">
        <authorList>
            <person name="Shi S."/>
        </authorList>
    </citation>
    <scope>NUCLEOTIDE SEQUENCE [LARGE SCALE GENOMIC DNA]</scope>
    <source>
        <strain evidence="2 3">GY10130</strain>
    </source>
</reference>
<dbReference type="AlphaFoldDB" id="A0A5C8KB67"/>
<feature type="chain" id="PRO_5022815904" description="WG repeat-containing protein" evidence="1">
    <location>
        <begin position="23"/>
        <end position="651"/>
    </location>
</feature>
<evidence type="ECO:0000313" key="2">
    <source>
        <dbReference type="EMBL" id="TXK52615.1"/>
    </source>
</evidence>
<dbReference type="OrthoDB" id="831785at2"/>
<accession>A0A5C8KB67</accession>
<comment type="caution">
    <text evidence="2">The sequence shown here is derived from an EMBL/GenBank/DDBJ whole genome shotgun (WGS) entry which is preliminary data.</text>
</comment>
<dbReference type="Proteomes" id="UP000321926">
    <property type="component" value="Unassembled WGS sequence"/>
</dbReference>
<evidence type="ECO:0000313" key="3">
    <source>
        <dbReference type="Proteomes" id="UP000321926"/>
    </source>
</evidence>
<keyword evidence="3" id="KW-1185">Reference proteome</keyword>
<proteinExistence type="predicted"/>
<evidence type="ECO:0000256" key="1">
    <source>
        <dbReference type="SAM" id="SignalP"/>
    </source>
</evidence>
<keyword evidence="1" id="KW-0732">Signal</keyword>
<sequence>MIQKIRLYQFLLLTLFCQLAHGQETKVFQDHVFLNGEVYQANFNYYVNKKDTLYHGPFALSKEVEEAIGNANYKYAALNGHFNRNVADGNWAIRQGTFSSAGKGVYNDNAYIFKINGNEFIATGNLEKGRKNSPWQIYEWQIANSNIVDTLFSAQLPFQNDNLQGDLRLYYKGEYLEGSLDSKQFTDKRWSFYITDANGKKVLLKEWVFRDNQLVSKVLYENGQAFELNIQQANNQQAKIIEIPFDENYLKIIDLKASMNNPELYDKYRGVDKVRDLLFTIINKLQVVDSLFVPVSKVSLSPVLKTRVEVFPYAEAELPLYKAAQKNTQEAANIMLAVNKDPQVLVASTAIEKAAFYYSTLHAVENQLLAKNRTIIENYENGNLQYLNRNQLLKSTIAVPATIQVPFVYNNDTTHTSYNLVHVKIDPNQEPAQQFKALSETLLREIKHLKDSLDTYVQEIRRDEWLVESEAALLKKQADIRKLSDSLLHEQHDKLAKFQVKTVLLGFTQQLMTEFNGLGLQEKNQQVEATLNCLQQVENLILNLENVPENSYMVRDAYINKVFNPYTFTDMEEVVKEPIYNSFTDVLLPGVFSNLQKLSCQNITAYNQNFDRLFEGVLQALNRNTRREERQIKRTDKPAKAAEILHINLTF</sequence>